<accession>C4XJG1</accession>
<dbReference type="EMBL" id="AP010904">
    <property type="protein sequence ID" value="BAH76711.1"/>
    <property type="molecule type" value="Genomic_DNA"/>
</dbReference>
<dbReference type="OrthoDB" id="5456893at2"/>
<evidence type="ECO:0000313" key="4">
    <source>
        <dbReference type="Proteomes" id="UP000009071"/>
    </source>
</evidence>
<feature type="compositionally biased region" description="Basic and acidic residues" evidence="2">
    <location>
        <begin position="132"/>
        <end position="170"/>
    </location>
</feature>
<dbReference type="InterPro" id="IPR041920">
    <property type="entry name" value="ROS/MUCR_sf"/>
</dbReference>
<evidence type="ECO:0000313" key="3">
    <source>
        <dbReference type="EMBL" id="BAH76711.1"/>
    </source>
</evidence>
<protein>
    <recommendedName>
        <fullName evidence="5">Transcriptional regulator</fullName>
    </recommendedName>
</protein>
<dbReference type="HOGENOM" id="CLU_1508284_0_0_7"/>
<keyword evidence="4" id="KW-1185">Reference proteome</keyword>
<dbReference type="GO" id="GO:0006355">
    <property type="term" value="P:regulation of DNA-templated transcription"/>
    <property type="evidence" value="ECO:0007669"/>
    <property type="project" value="InterPro"/>
</dbReference>
<dbReference type="KEGG" id="dma:DMR_32200"/>
<dbReference type="Gene3D" id="1.10.10.1550">
    <property type="entry name" value="ROS/MUCR transcriptional regulator protein"/>
    <property type="match status" value="1"/>
</dbReference>
<evidence type="ECO:0000256" key="1">
    <source>
        <dbReference type="ARBA" id="ARBA00007031"/>
    </source>
</evidence>
<feature type="region of interest" description="Disordered" evidence="2">
    <location>
        <begin position="128"/>
        <end position="178"/>
    </location>
</feature>
<reference evidence="3 4" key="1">
    <citation type="journal article" date="2009" name="Genome Res.">
        <title>Whole genome sequence of Desulfovibrio magneticus strain RS-1 revealed common gene clusters in magnetotactic bacteria.</title>
        <authorList>
            <person name="Nakazawa H."/>
            <person name="Arakaki A."/>
            <person name="Narita-Yamada S."/>
            <person name="Yashiro I."/>
            <person name="Jinno K."/>
            <person name="Aoki N."/>
            <person name="Tsuruyama A."/>
            <person name="Okamura Y."/>
            <person name="Tanikawa S."/>
            <person name="Fujita N."/>
            <person name="Takeyama H."/>
            <person name="Matsunaga T."/>
        </authorList>
    </citation>
    <scope>NUCLEOTIDE SEQUENCE [LARGE SCALE GENOMIC DNA]</scope>
    <source>
        <strain evidence="4">ATCC 700980 / DSM 13731 / RS-1</strain>
    </source>
</reference>
<gene>
    <name evidence="3" type="ordered locus">DMR_32200</name>
</gene>
<dbReference type="Pfam" id="PF05443">
    <property type="entry name" value="ROS_MUCR"/>
    <property type="match status" value="1"/>
</dbReference>
<dbReference type="GO" id="GO:0003677">
    <property type="term" value="F:DNA binding"/>
    <property type="evidence" value="ECO:0007669"/>
    <property type="project" value="InterPro"/>
</dbReference>
<dbReference type="GO" id="GO:0008270">
    <property type="term" value="F:zinc ion binding"/>
    <property type="evidence" value="ECO:0007669"/>
    <property type="project" value="InterPro"/>
</dbReference>
<comment type="similarity">
    <text evidence="1">Belongs to the ros/MucR family.</text>
</comment>
<organism evidence="3 4">
    <name type="scientific">Solidesulfovibrio magneticus (strain ATCC 700980 / DSM 13731 / RS-1)</name>
    <name type="common">Desulfovibrio magneticus</name>
    <dbReference type="NCBI Taxonomy" id="573370"/>
    <lineage>
        <taxon>Bacteria</taxon>
        <taxon>Pseudomonadati</taxon>
        <taxon>Thermodesulfobacteriota</taxon>
        <taxon>Desulfovibrionia</taxon>
        <taxon>Desulfovibrionales</taxon>
        <taxon>Desulfovibrionaceae</taxon>
        <taxon>Solidesulfovibrio</taxon>
    </lineage>
</organism>
<dbReference type="Proteomes" id="UP000009071">
    <property type="component" value="Chromosome"/>
</dbReference>
<dbReference type="AlphaFoldDB" id="C4XJG1"/>
<proteinExistence type="inferred from homology"/>
<evidence type="ECO:0008006" key="5">
    <source>
        <dbReference type="Google" id="ProtNLM"/>
    </source>
</evidence>
<dbReference type="InterPro" id="IPR008807">
    <property type="entry name" value="ROS_MUCR"/>
</dbReference>
<dbReference type="RefSeq" id="WP_015861863.1">
    <property type="nucleotide sequence ID" value="NC_012796.1"/>
</dbReference>
<dbReference type="eggNOG" id="COG4957">
    <property type="taxonomic scope" value="Bacteria"/>
</dbReference>
<name>C4XJG1_SOLM1</name>
<sequence>MEMEIELLRLVMDKFPSLSVEQTTDLAGKYLTSLAKMRVDIANGQVASSPVSGVSDNVAPMKLKVNPHNAIQADKIVCCICGGEFKTLTKGHLAEHGLTRDTYLDLCGYAKNTPLMCRDQIAARKASVQESKPWEKTKRWQEKQKKQEKREEAAKAVLASEKKPVEDKGHSTPPSITA</sequence>
<dbReference type="STRING" id="573370.DMR_32200"/>
<evidence type="ECO:0000256" key="2">
    <source>
        <dbReference type="SAM" id="MobiDB-lite"/>
    </source>
</evidence>